<sequence>MTGRAVRLSDWFARNRVTIRISSLSAGLLFTLMLSAAVMAWELLNNLHRVEDSTERFRRLQVAAEADSSFGELRFWLTDLSVSLLTLSERRAEAARERLETHLAQMESFAPDATQEIRAGVEAYVENALRAADAYTEDRRVIGNTLSSQARIGSSAVNAALEALMADLAREAAQSEQAATQAARDAVMRAIIAFGVIALVGALLTIWVVRSILKPLGAIDTAIGELNAGASEVTLPPEGPDELGRVSGTVRALRDSQIRQRQLKAEAEQQRNTILTAIETIPDGFALFDAGHRLVLTNARYRRMFAAIEDVLVPGVSFREILRAVLADDPGLAGGQPEEEWIAERLAHHASPETTRREIRIGPAWVQVTKSKTPDGGTVAIYSDITDLLDKQAQLQEAHERAEAANKAKSRFLASMSHELRTPLNAIIGYSEMLIEDARDEGDETTIADLEKIMASGQHLLGLINDILDLSKIEAGKMELHFETFDIARLVQDVAATIKPLVATNDNELVVRIDTGIGEIETDKTKLRQNLFNLLSNAAKFTKSGRIELIVQDAEEAVEFVVRDNGIGLTEEQKSRLFKPFEQADSSTTREYGGTGLGLAIVKQFTEMLGGEVRVESTPGKGASFTLKVTLGGREKLPGTRSDGVGSGASVLVIDDDPSARRSMADLLTREGFRPLLAGDAGAGLALAEAHRPDAIVLDIIMPEKDGWSVLRELKNNAALCEIPVILATVLGDRDMGLALGAVDHLTKPIDQQRLVDILNAFSASGEREALVVDDDPGTRALFRRILVREGWSVREAADGMRALAQLDIKLPSVVILDLMMPNLDGFETLRSLRARDDCAALPVIIATSKDLSRDEMKWLRANAREVVSKGKDGRTELLSAIRRHVTPRAPQGETG</sequence>
<dbReference type="RefSeq" id="WP_386373213.1">
    <property type="nucleotide sequence ID" value="NZ_JBHUMP010000005.1"/>
</dbReference>
<dbReference type="EMBL" id="JBHUMP010000005">
    <property type="protein sequence ID" value="MFD2739515.1"/>
    <property type="molecule type" value="Genomic_DNA"/>
</dbReference>
<keyword evidence="14" id="KW-1185">Reference proteome</keyword>
<dbReference type="Pfam" id="PF00072">
    <property type="entry name" value="Response_reg"/>
    <property type="match status" value="2"/>
</dbReference>
<evidence type="ECO:0000256" key="3">
    <source>
        <dbReference type="ARBA" id="ARBA00012438"/>
    </source>
</evidence>
<feature type="transmembrane region" description="Helical" evidence="9">
    <location>
        <begin position="186"/>
        <end position="209"/>
    </location>
</feature>
<dbReference type="InterPro" id="IPR004358">
    <property type="entry name" value="Sig_transdc_His_kin-like_C"/>
</dbReference>
<feature type="domain" description="Response regulatory" evidence="11">
    <location>
        <begin position="650"/>
        <end position="763"/>
    </location>
</feature>
<dbReference type="InterPro" id="IPR005467">
    <property type="entry name" value="His_kinase_dom"/>
</dbReference>
<dbReference type="SUPFAM" id="SSF47384">
    <property type="entry name" value="Homodimeric domain of signal transducing histidine kinase"/>
    <property type="match status" value="1"/>
</dbReference>
<dbReference type="SUPFAM" id="SSF55785">
    <property type="entry name" value="PYP-like sensor domain (PAS domain)"/>
    <property type="match status" value="1"/>
</dbReference>
<feature type="domain" description="HAMP" evidence="12">
    <location>
        <begin position="210"/>
        <end position="262"/>
    </location>
</feature>
<evidence type="ECO:0000256" key="2">
    <source>
        <dbReference type="ARBA" id="ARBA00004370"/>
    </source>
</evidence>
<dbReference type="SUPFAM" id="SSF52172">
    <property type="entry name" value="CheY-like"/>
    <property type="match status" value="2"/>
</dbReference>
<dbReference type="InterPro" id="IPR001789">
    <property type="entry name" value="Sig_transdc_resp-reg_receiver"/>
</dbReference>
<dbReference type="SMART" id="SM00388">
    <property type="entry name" value="HisKA"/>
    <property type="match status" value="1"/>
</dbReference>
<name>A0ABW5U2K0_9RHOB</name>
<dbReference type="Gene3D" id="1.10.287.130">
    <property type="match status" value="1"/>
</dbReference>
<dbReference type="Pfam" id="PF00672">
    <property type="entry name" value="HAMP"/>
    <property type="match status" value="1"/>
</dbReference>
<organism evidence="13 14">
    <name type="scientific">Sulfitobacter aestuarii</name>
    <dbReference type="NCBI Taxonomy" id="2161676"/>
    <lineage>
        <taxon>Bacteria</taxon>
        <taxon>Pseudomonadati</taxon>
        <taxon>Pseudomonadota</taxon>
        <taxon>Alphaproteobacteria</taxon>
        <taxon>Rhodobacterales</taxon>
        <taxon>Roseobacteraceae</taxon>
        <taxon>Sulfitobacter</taxon>
    </lineage>
</organism>
<dbReference type="InterPro" id="IPR003660">
    <property type="entry name" value="HAMP_dom"/>
</dbReference>
<dbReference type="Pfam" id="PF12860">
    <property type="entry name" value="PAS_7"/>
    <property type="match status" value="1"/>
</dbReference>
<dbReference type="PANTHER" id="PTHR43047:SF72">
    <property type="entry name" value="OSMOSENSING HISTIDINE PROTEIN KINASE SLN1"/>
    <property type="match status" value="1"/>
</dbReference>
<dbReference type="PROSITE" id="PS50109">
    <property type="entry name" value="HIS_KIN"/>
    <property type="match status" value="1"/>
</dbReference>
<evidence type="ECO:0000256" key="4">
    <source>
        <dbReference type="ARBA" id="ARBA00022553"/>
    </source>
</evidence>
<evidence type="ECO:0000313" key="14">
    <source>
        <dbReference type="Proteomes" id="UP001597474"/>
    </source>
</evidence>
<feature type="coiled-coil region" evidence="8">
    <location>
        <begin position="158"/>
        <end position="185"/>
    </location>
</feature>
<accession>A0ABW5U2K0</accession>
<dbReference type="CDD" id="cd00082">
    <property type="entry name" value="HisKA"/>
    <property type="match status" value="1"/>
</dbReference>
<dbReference type="Gene3D" id="6.10.340.10">
    <property type="match status" value="1"/>
</dbReference>
<feature type="modified residue" description="4-aspartylphosphate" evidence="7">
    <location>
        <position position="818"/>
    </location>
</feature>
<comment type="caution">
    <text evidence="13">The sequence shown here is derived from an EMBL/GenBank/DDBJ whole genome shotgun (WGS) entry which is preliminary data.</text>
</comment>
<dbReference type="EC" id="2.7.13.3" evidence="3"/>
<dbReference type="Gene3D" id="3.40.50.2300">
    <property type="match status" value="2"/>
</dbReference>
<keyword evidence="9" id="KW-1133">Transmembrane helix</keyword>
<dbReference type="Pfam" id="PF02518">
    <property type="entry name" value="HATPase_c"/>
    <property type="match status" value="1"/>
</dbReference>
<dbReference type="CDD" id="cd16922">
    <property type="entry name" value="HATPase_EvgS-ArcB-TorS-like"/>
    <property type="match status" value="1"/>
</dbReference>
<dbReference type="Gene3D" id="3.30.450.20">
    <property type="entry name" value="PAS domain"/>
    <property type="match status" value="1"/>
</dbReference>
<dbReference type="PROSITE" id="PS50110">
    <property type="entry name" value="RESPONSE_REGULATORY"/>
    <property type="match status" value="2"/>
</dbReference>
<keyword evidence="5" id="KW-0808">Transferase</keyword>
<dbReference type="PANTHER" id="PTHR43047">
    <property type="entry name" value="TWO-COMPONENT HISTIDINE PROTEIN KINASE"/>
    <property type="match status" value="1"/>
</dbReference>
<dbReference type="InterPro" id="IPR036097">
    <property type="entry name" value="HisK_dim/P_sf"/>
</dbReference>
<feature type="domain" description="Response regulatory" evidence="11">
    <location>
        <begin position="769"/>
        <end position="885"/>
    </location>
</feature>
<evidence type="ECO:0000256" key="5">
    <source>
        <dbReference type="ARBA" id="ARBA00022679"/>
    </source>
</evidence>
<dbReference type="InterPro" id="IPR003661">
    <property type="entry name" value="HisK_dim/P_dom"/>
</dbReference>
<dbReference type="InterPro" id="IPR003594">
    <property type="entry name" value="HATPase_dom"/>
</dbReference>
<evidence type="ECO:0000256" key="1">
    <source>
        <dbReference type="ARBA" id="ARBA00000085"/>
    </source>
</evidence>
<dbReference type="Pfam" id="PF00512">
    <property type="entry name" value="HisKA"/>
    <property type="match status" value="1"/>
</dbReference>
<feature type="domain" description="Histidine kinase" evidence="10">
    <location>
        <begin position="415"/>
        <end position="633"/>
    </location>
</feature>
<feature type="modified residue" description="4-aspartylphosphate" evidence="7">
    <location>
        <position position="699"/>
    </location>
</feature>
<comment type="catalytic activity">
    <reaction evidence="1">
        <text>ATP + protein L-histidine = ADP + protein N-phospho-L-histidine.</text>
        <dbReference type="EC" id="2.7.13.3"/>
    </reaction>
</comment>
<dbReference type="Proteomes" id="UP001597474">
    <property type="component" value="Unassembled WGS sequence"/>
</dbReference>
<keyword evidence="4 7" id="KW-0597">Phosphoprotein</keyword>
<evidence type="ECO:0000259" key="12">
    <source>
        <dbReference type="PROSITE" id="PS50885"/>
    </source>
</evidence>
<keyword evidence="9" id="KW-0812">Transmembrane</keyword>
<evidence type="ECO:0000256" key="7">
    <source>
        <dbReference type="PROSITE-ProRule" id="PRU00169"/>
    </source>
</evidence>
<dbReference type="SUPFAM" id="SSF55874">
    <property type="entry name" value="ATPase domain of HSP90 chaperone/DNA topoisomerase II/histidine kinase"/>
    <property type="match status" value="1"/>
</dbReference>
<comment type="subcellular location">
    <subcellularLocation>
        <location evidence="2">Membrane</location>
    </subcellularLocation>
</comment>
<dbReference type="PROSITE" id="PS50885">
    <property type="entry name" value="HAMP"/>
    <property type="match status" value="1"/>
</dbReference>
<evidence type="ECO:0000259" key="10">
    <source>
        <dbReference type="PROSITE" id="PS50109"/>
    </source>
</evidence>
<keyword evidence="9" id="KW-0472">Membrane</keyword>
<evidence type="ECO:0000256" key="8">
    <source>
        <dbReference type="SAM" id="Coils"/>
    </source>
</evidence>
<reference evidence="14" key="1">
    <citation type="journal article" date="2019" name="Int. J. Syst. Evol. Microbiol.">
        <title>The Global Catalogue of Microorganisms (GCM) 10K type strain sequencing project: providing services to taxonomists for standard genome sequencing and annotation.</title>
        <authorList>
            <consortium name="The Broad Institute Genomics Platform"/>
            <consortium name="The Broad Institute Genome Sequencing Center for Infectious Disease"/>
            <person name="Wu L."/>
            <person name="Ma J."/>
        </authorList>
    </citation>
    <scope>NUCLEOTIDE SEQUENCE [LARGE SCALE GENOMIC DNA]</scope>
    <source>
        <strain evidence="14">TISTR 2562</strain>
    </source>
</reference>
<keyword evidence="6" id="KW-0418">Kinase</keyword>
<keyword evidence="8" id="KW-0175">Coiled coil</keyword>
<evidence type="ECO:0000259" key="11">
    <source>
        <dbReference type="PROSITE" id="PS50110"/>
    </source>
</evidence>
<dbReference type="PRINTS" id="PR00344">
    <property type="entry name" value="BCTRLSENSOR"/>
</dbReference>
<dbReference type="SMART" id="SM00387">
    <property type="entry name" value="HATPase_c"/>
    <property type="match status" value="1"/>
</dbReference>
<gene>
    <name evidence="13" type="ORF">ACFSUD_08050</name>
</gene>
<evidence type="ECO:0000256" key="9">
    <source>
        <dbReference type="SAM" id="Phobius"/>
    </source>
</evidence>
<dbReference type="InterPro" id="IPR011006">
    <property type="entry name" value="CheY-like_superfamily"/>
</dbReference>
<dbReference type="InterPro" id="IPR036890">
    <property type="entry name" value="HATPase_C_sf"/>
</dbReference>
<protein>
    <recommendedName>
        <fullName evidence="3">histidine kinase</fullName>
        <ecNumber evidence="3">2.7.13.3</ecNumber>
    </recommendedName>
</protein>
<proteinExistence type="predicted"/>
<dbReference type="InterPro" id="IPR035965">
    <property type="entry name" value="PAS-like_dom_sf"/>
</dbReference>
<dbReference type="SMART" id="SM00448">
    <property type="entry name" value="REC"/>
    <property type="match status" value="2"/>
</dbReference>
<evidence type="ECO:0000256" key="6">
    <source>
        <dbReference type="ARBA" id="ARBA00022777"/>
    </source>
</evidence>
<evidence type="ECO:0000313" key="13">
    <source>
        <dbReference type="EMBL" id="MFD2739515.1"/>
    </source>
</evidence>
<dbReference type="Gene3D" id="3.30.565.10">
    <property type="entry name" value="Histidine kinase-like ATPase, C-terminal domain"/>
    <property type="match status" value="1"/>
</dbReference>